<protein>
    <submittedName>
        <fullName evidence="2">Uncharacterized protein</fullName>
    </submittedName>
</protein>
<reference evidence="2" key="1">
    <citation type="journal article" date="2019" name="bioRxiv">
        <title>The Genome of the Zebra Mussel, Dreissena polymorpha: A Resource for Invasive Species Research.</title>
        <authorList>
            <person name="McCartney M.A."/>
            <person name="Auch B."/>
            <person name="Kono T."/>
            <person name="Mallez S."/>
            <person name="Zhang Y."/>
            <person name="Obille A."/>
            <person name="Becker A."/>
            <person name="Abrahante J.E."/>
            <person name="Garbe J."/>
            <person name="Badalamenti J.P."/>
            <person name="Herman A."/>
            <person name="Mangelson H."/>
            <person name="Liachko I."/>
            <person name="Sullivan S."/>
            <person name="Sone E.D."/>
            <person name="Koren S."/>
            <person name="Silverstein K.A.T."/>
            <person name="Beckman K.B."/>
            <person name="Gohl D.M."/>
        </authorList>
    </citation>
    <scope>NUCLEOTIDE SEQUENCE</scope>
    <source>
        <strain evidence="2">Duluth1</strain>
        <tissue evidence="2">Whole animal</tissue>
    </source>
</reference>
<proteinExistence type="predicted"/>
<accession>A0A9D4IWT8</accession>
<reference evidence="2" key="2">
    <citation type="submission" date="2020-11" db="EMBL/GenBank/DDBJ databases">
        <authorList>
            <person name="McCartney M.A."/>
            <person name="Auch B."/>
            <person name="Kono T."/>
            <person name="Mallez S."/>
            <person name="Becker A."/>
            <person name="Gohl D.M."/>
            <person name="Silverstein K.A.T."/>
            <person name="Koren S."/>
            <person name="Bechman K.B."/>
            <person name="Herman A."/>
            <person name="Abrahante J.E."/>
            <person name="Garbe J."/>
        </authorList>
    </citation>
    <scope>NUCLEOTIDE SEQUENCE</scope>
    <source>
        <strain evidence="2">Duluth1</strain>
        <tissue evidence="2">Whole animal</tissue>
    </source>
</reference>
<keyword evidence="3" id="KW-1185">Reference proteome</keyword>
<dbReference type="EMBL" id="JAIWYP010000008">
    <property type="protein sequence ID" value="KAH3787113.1"/>
    <property type="molecule type" value="Genomic_DNA"/>
</dbReference>
<evidence type="ECO:0000256" key="1">
    <source>
        <dbReference type="SAM" id="MobiDB-lite"/>
    </source>
</evidence>
<comment type="caution">
    <text evidence="2">The sequence shown here is derived from an EMBL/GenBank/DDBJ whole genome shotgun (WGS) entry which is preliminary data.</text>
</comment>
<dbReference type="AlphaFoldDB" id="A0A9D4IWT8"/>
<organism evidence="2 3">
    <name type="scientific">Dreissena polymorpha</name>
    <name type="common">Zebra mussel</name>
    <name type="synonym">Mytilus polymorpha</name>
    <dbReference type="NCBI Taxonomy" id="45954"/>
    <lineage>
        <taxon>Eukaryota</taxon>
        <taxon>Metazoa</taxon>
        <taxon>Spiralia</taxon>
        <taxon>Lophotrochozoa</taxon>
        <taxon>Mollusca</taxon>
        <taxon>Bivalvia</taxon>
        <taxon>Autobranchia</taxon>
        <taxon>Heteroconchia</taxon>
        <taxon>Euheterodonta</taxon>
        <taxon>Imparidentia</taxon>
        <taxon>Neoheterodontei</taxon>
        <taxon>Myida</taxon>
        <taxon>Dreissenoidea</taxon>
        <taxon>Dreissenidae</taxon>
        <taxon>Dreissena</taxon>
    </lineage>
</organism>
<dbReference type="Proteomes" id="UP000828390">
    <property type="component" value="Unassembled WGS sequence"/>
</dbReference>
<sequence>MDVKAGYVVRSRRDTDEDEPAGDRGSTGNDVDHLCSNKKSNILRPFSVDVSHEPVVFQLMGQIVDLYARMAC</sequence>
<name>A0A9D4IWT8_DREPO</name>
<evidence type="ECO:0000313" key="3">
    <source>
        <dbReference type="Proteomes" id="UP000828390"/>
    </source>
</evidence>
<evidence type="ECO:0000313" key="2">
    <source>
        <dbReference type="EMBL" id="KAH3787113.1"/>
    </source>
</evidence>
<gene>
    <name evidence="2" type="ORF">DPMN_165234</name>
</gene>
<feature type="region of interest" description="Disordered" evidence="1">
    <location>
        <begin position="1"/>
        <end position="34"/>
    </location>
</feature>